<accession>A0A4Z2JDM5</accession>
<keyword evidence="3" id="KW-1185">Reference proteome</keyword>
<organism evidence="2 3">
    <name type="scientific">Liparis tanakae</name>
    <name type="common">Tanaka's snailfish</name>
    <dbReference type="NCBI Taxonomy" id="230148"/>
    <lineage>
        <taxon>Eukaryota</taxon>
        <taxon>Metazoa</taxon>
        <taxon>Chordata</taxon>
        <taxon>Craniata</taxon>
        <taxon>Vertebrata</taxon>
        <taxon>Euteleostomi</taxon>
        <taxon>Actinopterygii</taxon>
        <taxon>Neopterygii</taxon>
        <taxon>Teleostei</taxon>
        <taxon>Neoteleostei</taxon>
        <taxon>Acanthomorphata</taxon>
        <taxon>Eupercaria</taxon>
        <taxon>Perciformes</taxon>
        <taxon>Cottioidei</taxon>
        <taxon>Cottales</taxon>
        <taxon>Liparidae</taxon>
        <taxon>Liparis</taxon>
    </lineage>
</organism>
<evidence type="ECO:0000313" key="3">
    <source>
        <dbReference type="Proteomes" id="UP000314294"/>
    </source>
</evidence>
<protein>
    <submittedName>
        <fullName evidence="2">Uncharacterized protein</fullName>
    </submittedName>
</protein>
<gene>
    <name evidence="2" type="ORF">EYF80_001658</name>
</gene>
<evidence type="ECO:0000313" key="2">
    <source>
        <dbReference type="EMBL" id="TNN88077.1"/>
    </source>
</evidence>
<name>A0A4Z2JDM5_9TELE</name>
<evidence type="ECO:0000256" key="1">
    <source>
        <dbReference type="SAM" id="MobiDB-lite"/>
    </source>
</evidence>
<dbReference type="AlphaFoldDB" id="A0A4Z2JDM5"/>
<comment type="caution">
    <text evidence="2">The sequence shown here is derived from an EMBL/GenBank/DDBJ whole genome shotgun (WGS) entry which is preliminary data.</text>
</comment>
<dbReference type="EMBL" id="SRLO01000007">
    <property type="protein sequence ID" value="TNN88077.1"/>
    <property type="molecule type" value="Genomic_DNA"/>
</dbReference>
<proteinExistence type="predicted"/>
<sequence length="95" mass="10297">MAAGVTPRQSDITKSILDAGRRAEEPMKTTVRVAEILSREEEYTDRLLGSEETGAWGTGELHSHSEEGLIWARAAQDRCSGHGPVLLASSLPHQS</sequence>
<feature type="region of interest" description="Disordered" evidence="1">
    <location>
        <begin position="1"/>
        <end position="23"/>
    </location>
</feature>
<reference evidence="2 3" key="1">
    <citation type="submission" date="2019-03" db="EMBL/GenBank/DDBJ databases">
        <title>First draft genome of Liparis tanakae, snailfish: a comprehensive survey of snailfish specific genes.</title>
        <authorList>
            <person name="Kim W."/>
            <person name="Song I."/>
            <person name="Jeong J.-H."/>
            <person name="Kim D."/>
            <person name="Kim S."/>
            <person name="Ryu S."/>
            <person name="Song J.Y."/>
            <person name="Lee S.K."/>
        </authorList>
    </citation>
    <scope>NUCLEOTIDE SEQUENCE [LARGE SCALE GENOMIC DNA]</scope>
    <source>
        <tissue evidence="2">Muscle</tissue>
    </source>
</reference>
<dbReference type="Proteomes" id="UP000314294">
    <property type="component" value="Unassembled WGS sequence"/>
</dbReference>